<dbReference type="PANTHER" id="PTHR13082">
    <property type="entry name" value="SAP18"/>
    <property type="match status" value="1"/>
</dbReference>
<reference evidence="4" key="1">
    <citation type="submission" date="2018-11" db="EMBL/GenBank/DDBJ databases">
        <title>Henneguya salminicola genome and transcriptome.</title>
        <authorList>
            <person name="Yahalomi D."/>
            <person name="Atkinson S.D."/>
            <person name="Neuhof M."/>
            <person name="Chang E.S."/>
            <person name="Philippe H."/>
            <person name="Cartwright P."/>
            <person name="Bartholomew J.L."/>
            <person name="Huchon D."/>
        </authorList>
    </citation>
    <scope>NUCLEOTIDE SEQUENCE</scope>
    <source>
        <strain evidence="4">Hz1</strain>
        <tissue evidence="4">Whole</tissue>
    </source>
</reference>
<feature type="compositionally biased region" description="Basic and acidic residues" evidence="3">
    <location>
        <begin position="12"/>
        <end position="25"/>
    </location>
</feature>
<name>A0A6G3MFH2_HENSL</name>
<dbReference type="GO" id="GO:0003714">
    <property type="term" value="F:transcription corepressor activity"/>
    <property type="evidence" value="ECO:0007669"/>
    <property type="project" value="TreeGrafter"/>
</dbReference>
<dbReference type="EMBL" id="GHBP01001536">
    <property type="protein sequence ID" value="NDJ92785.1"/>
    <property type="molecule type" value="Transcribed_RNA"/>
</dbReference>
<dbReference type="GO" id="GO:0005634">
    <property type="term" value="C:nucleus"/>
    <property type="evidence" value="ECO:0007669"/>
    <property type="project" value="TreeGrafter"/>
</dbReference>
<protein>
    <recommendedName>
        <fullName evidence="2">18 kDa Sin3-associated polypeptide</fullName>
    </recommendedName>
</protein>
<evidence type="ECO:0000256" key="2">
    <source>
        <dbReference type="ARBA" id="ARBA00030511"/>
    </source>
</evidence>
<dbReference type="InterPro" id="IPR010516">
    <property type="entry name" value="SAP18"/>
</dbReference>
<evidence type="ECO:0000256" key="1">
    <source>
        <dbReference type="ARBA" id="ARBA00009143"/>
    </source>
</evidence>
<evidence type="ECO:0000256" key="3">
    <source>
        <dbReference type="SAM" id="MobiDB-lite"/>
    </source>
</evidence>
<dbReference type="Gene3D" id="3.10.20.550">
    <property type="entry name" value="ASAP complex, SAP18 subunit"/>
    <property type="match status" value="1"/>
</dbReference>
<comment type="similarity">
    <text evidence="1">Belongs to the SAP18 family.</text>
</comment>
<proteinExistence type="inferred from homology"/>
<sequence>MLNMVESRKRRQDFDHHDAPTKENTDMWVRQRGNFSGRQDNATRRPIIYRPFDRQIINREKIDRTKTCPMLIKMFCSMGKHNKLSDFNDKKFPDNELRIYTWKDATLRELMGLVTEAFPDSRSVGTCFDFAIVYPNFKLRTFEMKDLGSTCSGQNRIDDNISLDSTKFHVGDCLDVAIFPPRPRNPRF</sequence>
<evidence type="ECO:0000313" key="4">
    <source>
        <dbReference type="EMBL" id="NDJ92785.1"/>
    </source>
</evidence>
<dbReference type="Pfam" id="PF06487">
    <property type="entry name" value="SAP18"/>
    <property type="match status" value="1"/>
</dbReference>
<dbReference type="InterPro" id="IPR042534">
    <property type="entry name" value="SAP18_sf"/>
</dbReference>
<feature type="region of interest" description="Disordered" evidence="3">
    <location>
        <begin position="1"/>
        <end position="40"/>
    </location>
</feature>
<dbReference type="AlphaFoldDB" id="A0A6G3MFH2"/>
<dbReference type="PANTHER" id="PTHR13082:SF0">
    <property type="entry name" value="HISTONE DEACETYLASE COMPLEX SUBUNIT SAP18"/>
    <property type="match status" value="1"/>
</dbReference>
<organism evidence="4">
    <name type="scientific">Henneguya salminicola</name>
    <name type="common">Myxosporean</name>
    <dbReference type="NCBI Taxonomy" id="69463"/>
    <lineage>
        <taxon>Eukaryota</taxon>
        <taxon>Metazoa</taxon>
        <taxon>Cnidaria</taxon>
        <taxon>Myxozoa</taxon>
        <taxon>Myxosporea</taxon>
        <taxon>Bivalvulida</taxon>
        <taxon>Platysporina</taxon>
        <taxon>Myxobolidae</taxon>
        <taxon>Henneguya</taxon>
    </lineage>
</organism>
<accession>A0A6G3MFH2</accession>